<dbReference type="EMBL" id="CP090173">
    <property type="protein sequence ID" value="UJO23360.1"/>
    <property type="molecule type" value="Genomic_DNA"/>
</dbReference>
<organism evidence="1 2">
    <name type="scientific">Passalora fulva</name>
    <name type="common">Tomato leaf mold</name>
    <name type="synonym">Cladosporium fulvum</name>
    <dbReference type="NCBI Taxonomy" id="5499"/>
    <lineage>
        <taxon>Eukaryota</taxon>
        <taxon>Fungi</taxon>
        <taxon>Dikarya</taxon>
        <taxon>Ascomycota</taxon>
        <taxon>Pezizomycotina</taxon>
        <taxon>Dothideomycetes</taxon>
        <taxon>Dothideomycetidae</taxon>
        <taxon>Mycosphaerellales</taxon>
        <taxon>Mycosphaerellaceae</taxon>
        <taxon>Fulvia</taxon>
    </lineage>
</organism>
<dbReference type="KEGG" id="ffu:CLAFUR5_13300"/>
<protein>
    <submittedName>
        <fullName evidence="1">Uncharacterized protein</fullName>
    </submittedName>
</protein>
<dbReference type="RefSeq" id="XP_047767726.1">
    <property type="nucleotide sequence ID" value="XM_047912448.1"/>
</dbReference>
<sequence>MSKQSRQEKWQETLALRARRWLETTGPIPYSLTITVPAWHPVYENPLNLEYPLHFDDSATLRPITKEEGRDGYADWLNLETDFITTFPWTCDFCLEIKYTRAKFRSDPPMPVSPPFFVVVVYKGADLASVHERIVELIRKWMKVEDPVVRYFDEDF</sequence>
<proteinExistence type="predicted"/>
<dbReference type="GeneID" id="71993178"/>
<dbReference type="Proteomes" id="UP000756132">
    <property type="component" value="Chromosome 11"/>
</dbReference>
<evidence type="ECO:0000313" key="2">
    <source>
        <dbReference type="Proteomes" id="UP000756132"/>
    </source>
</evidence>
<dbReference type="OrthoDB" id="3655236at2759"/>
<reference evidence="1" key="2">
    <citation type="journal article" date="2022" name="Microb. Genom.">
        <title>A chromosome-scale genome assembly of the tomato pathogen Cladosporium fulvum reveals a compartmentalized genome architecture and the presence of a dispensable chromosome.</title>
        <authorList>
            <person name="Zaccaron A.Z."/>
            <person name="Chen L.H."/>
            <person name="Samaras A."/>
            <person name="Stergiopoulos I."/>
        </authorList>
    </citation>
    <scope>NUCLEOTIDE SEQUENCE</scope>
    <source>
        <strain evidence="1">Race5_Kim</strain>
    </source>
</reference>
<gene>
    <name evidence="1" type="ORF">CLAFUR5_13300</name>
</gene>
<dbReference type="AlphaFoldDB" id="A0A9Q8PJ51"/>
<evidence type="ECO:0000313" key="1">
    <source>
        <dbReference type="EMBL" id="UJO23360.1"/>
    </source>
</evidence>
<name>A0A9Q8PJ51_PASFU</name>
<reference evidence="1" key="1">
    <citation type="submission" date="2021-12" db="EMBL/GenBank/DDBJ databases">
        <authorList>
            <person name="Zaccaron A."/>
            <person name="Stergiopoulos I."/>
        </authorList>
    </citation>
    <scope>NUCLEOTIDE SEQUENCE</scope>
    <source>
        <strain evidence="1">Race5_Kim</strain>
    </source>
</reference>
<accession>A0A9Q8PJ51</accession>
<keyword evidence="2" id="KW-1185">Reference proteome</keyword>